<comment type="cofactor">
    <cofactor evidence="1">
        <name>Mg(2+)</name>
        <dbReference type="ChEBI" id="CHEBI:18420"/>
    </cofactor>
</comment>
<keyword evidence="1" id="KW-0067">ATP-binding</keyword>
<dbReference type="OrthoDB" id="2986975at2759"/>
<comment type="caution">
    <text evidence="3">The sequence shown here is derived from an EMBL/GenBank/DDBJ whole genome shotgun (WGS) entry which is preliminary data.</text>
</comment>
<dbReference type="AlphaFoldDB" id="A0A8H5ARM7"/>
<keyword evidence="1" id="KW-0234">DNA repair</keyword>
<dbReference type="InterPro" id="IPR027417">
    <property type="entry name" value="P-loop_NTPase"/>
</dbReference>
<evidence type="ECO:0000313" key="4">
    <source>
        <dbReference type="Proteomes" id="UP000567179"/>
    </source>
</evidence>
<keyword evidence="1" id="KW-0378">Hydrolase</keyword>
<sequence length="409" mass="46275">MNIVFNSKSQESIMNTLLKMEMLHQLTQKTQQAVQVGLMLWSKKVLMHTMPSAGVEALTFDQSDHVNDIPWVELLGASNEAALSALDPSELKDNQRRAYDIVTWHLDQTIANKDPPPLRLFIQGEGGTGKSKVIQTITQEFAAKGQAHTLLMAAYTGIAASLIDGKTTHIIGAISVGAKDSHKMSPDAKAKLQEIWKPILYLIIDEISMIGKIFWALLSRNISIGKEASPTNWPDMLFRGINIIICGDFHQFPPVASAKSQALYYPTSLEYDTTESQIGWAIYEEFTTVVTLKEQMHVTDLEWLRFLQHLRFGQVEVDNINMLRTLIVTKDLEDGVDFAKEPWQNAALVTPRHGVRRWWNEAAVWKKCRETGHQLYICQATDTIKGKPLTMKEQYFLESRNFTETGQRT</sequence>
<evidence type="ECO:0000259" key="2">
    <source>
        <dbReference type="Pfam" id="PF05970"/>
    </source>
</evidence>
<dbReference type="GO" id="GO:0005524">
    <property type="term" value="F:ATP binding"/>
    <property type="evidence" value="ECO:0007669"/>
    <property type="project" value="UniProtKB-KW"/>
</dbReference>
<proteinExistence type="inferred from homology"/>
<comment type="similarity">
    <text evidence="1">Belongs to the helicase family.</text>
</comment>
<accession>A0A8H5ARM7</accession>
<dbReference type="Proteomes" id="UP000567179">
    <property type="component" value="Unassembled WGS sequence"/>
</dbReference>
<comment type="catalytic activity">
    <reaction evidence="1">
        <text>ATP + H2O = ADP + phosphate + H(+)</text>
        <dbReference type="Rhea" id="RHEA:13065"/>
        <dbReference type="ChEBI" id="CHEBI:15377"/>
        <dbReference type="ChEBI" id="CHEBI:15378"/>
        <dbReference type="ChEBI" id="CHEBI:30616"/>
        <dbReference type="ChEBI" id="CHEBI:43474"/>
        <dbReference type="ChEBI" id="CHEBI:456216"/>
        <dbReference type="EC" id="5.6.2.3"/>
    </reaction>
</comment>
<dbReference type="GO" id="GO:0043139">
    <property type="term" value="F:5'-3' DNA helicase activity"/>
    <property type="evidence" value="ECO:0007669"/>
    <property type="project" value="UniProtKB-EC"/>
</dbReference>
<dbReference type="GO" id="GO:0006310">
    <property type="term" value="P:DNA recombination"/>
    <property type="evidence" value="ECO:0007669"/>
    <property type="project" value="UniProtKB-KW"/>
</dbReference>
<dbReference type="GO" id="GO:0006281">
    <property type="term" value="P:DNA repair"/>
    <property type="evidence" value="ECO:0007669"/>
    <property type="project" value="UniProtKB-KW"/>
</dbReference>
<keyword evidence="1" id="KW-0347">Helicase</keyword>
<protein>
    <recommendedName>
        <fullName evidence="1">ATP-dependent DNA helicase</fullName>
        <ecNumber evidence="1">5.6.2.3</ecNumber>
    </recommendedName>
</protein>
<keyword evidence="4" id="KW-1185">Reference proteome</keyword>
<dbReference type="EC" id="5.6.2.3" evidence="1"/>
<dbReference type="InterPro" id="IPR051055">
    <property type="entry name" value="PIF1_helicase"/>
</dbReference>
<reference evidence="3 4" key="1">
    <citation type="journal article" date="2020" name="ISME J.">
        <title>Uncovering the hidden diversity of litter-decomposition mechanisms in mushroom-forming fungi.</title>
        <authorList>
            <person name="Floudas D."/>
            <person name="Bentzer J."/>
            <person name="Ahren D."/>
            <person name="Johansson T."/>
            <person name="Persson P."/>
            <person name="Tunlid A."/>
        </authorList>
    </citation>
    <scope>NUCLEOTIDE SEQUENCE [LARGE SCALE GENOMIC DNA]</scope>
    <source>
        <strain evidence="3 4">CBS 101986</strain>
    </source>
</reference>
<evidence type="ECO:0000256" key="1">
    <source>
        <dbReference type="RuleBase" id="RU363044"/>
    </source>
</evidence>
<dbReference type="Pfam" id="PF05970">
    <property type="entry name" value="PIF1"/>
    <property type="match status" value="1"/>
</dbReference>
<gene>
    <name evidence="3" type="ORF">D9619_012336</name>
</gene>
<dbReference type="GO" id="GO:0016787">
    <property type="term" value="F:hydrolase activity"/>
    <property type="evidence" value="ECO:0007669"/>
    <property type="project" value="UniProtKB-KW"/>
</dbReference>
<dbReference type="Gene3D" id="3.40.50.300">
    <property type="entry name" value="P-loop containing nucleotide triphosphate hydrolases"/>
    <property type="match status" value="1"/>
</dbReference>
<dbReference type="SUPFAM" id="SSF52540">
    <property type="entry name" value="P-loop containing nucleoside triphosphate hydrolases"/>
    <property type="match status" value="1"/>
</dbReference>
<keyword evidence="1" id="KW-0233">DNA recombination</keyword>
<keyword evidence="1" id="KW-0547">Nucleotide-binding</keyword>
<name>A0A8H5ARM7_9AGAR</name>
<keyword evidence="1" id="KW-0227">DNA damage</keyword>
<dbReference type="GO" id="GO:0000723">
    <property type="term" value="P:telomere maintenance"/>
    <property type="evidence" value="ECO:0007669"/>
    <property type="project" value="InterPro"/>
</dbReference>
<feature type="domain" description="DNA helicase Pif1-like DEAD-box helicase" evidence="2">
    <location>
        <begin position="91"/>
        <end position="265"/>
    </location>
</feature>
<dbReference type="PANTHER" id="PTHR47642">
    <property type="entry name" value="ATP-DEPENDENT DNA HELICASE"/>
    <property type="match status" value="1"/>
</dbReference>
<dbReference type="InterPro" id="IPR010285">
    <property type="entry name" value="DNA_helicase_pif1-like_DEAD"/>
</dbReference>
<dbReference type="EMBL" id="JAACJJ010000059">
    <property type="protein sequence ID" value="KAF5309436.1"/>
    <property type="molecule type" value="Genomic_DNA"/>
</dbReference>
<evidence type="ECO:0000313" key="3">
    <source>
        <dbReference type="EMBL" id="KAF5309436.1"/>
    </source>
</evidence>
<organism evidence="3 4">
    <name type="scientific">Psilocybe cf. subviscida</name>
    <dbReference type="NCBI Taxonomy" id="2480587"/>
    <lineage>
        <taxon>Eukaryota</taxon>
        <taxon>Fungi</taxon>
        <taxon>Dikarya</taxon>
        <taxon>Basidiomycota</taxon>
        <taxon>Agaricomycotina</taxon>
        <taxon>Agaricomycetes</taxon>
        <taxon>Agaricomycetidae</taxon>
        <taxon>Agaricales</taxon>
        <taxon>Agaricineae</taxon>
        <taxon>Strophariaceae</taxon>
        <taxon>Psilocybe</taxon>
    </lineage>
</organism>